<feature type="region of interest" description="Disordered" evidence="2">
    <location>
        <begin position="212"/>
        <end position="289"/>
    </location>
</feature>
<dbReference type="Pfam" id="PF00160">
    <property type="entry name" value="Pro_isomerase"/>
    <property type="match status" value="1"/>
</dbReference>
<dbReference type="AlphaFoldDB" id="A0A8J2T9G2"/>
<evidence type="ECO:0000259" key="3">
    <source>
        <dbReference type="Pfam" id="PF00160"/>
    </source>
</evidence>
<sequence>MSREPSTSAKCILNTSKGRLDIELWAREVPAASKAFLQQCQDDVVSRLSKVRSDGTVTMGRIRYAHIEPEHHILIRDCKRGTVGWDGHTGEWFVATQDCPWNEKRTLIGKVVGQSNYVLRRIVDESELNQIGEFIYPPLVESVELTIPYFDLKPKIKQLQEKQLGRPRKIAKVKMSYESDEENDVVPLKKMRLPPGVGGNVADVQVDIQKEGEGELEGREEQEQEEKQRAEQKQDGEPQQAELESDQEGHNHQQEQDSPLELSQREKHTLSLLAQFQERTRGRNILSRQ</sequence>
<dbReference type="OrthoDB" id="442970at2759"/>
<dbReference type="GO" id="GO:0003755">
    <property type="term" value="F:peptidyl-prolyl cis-trans isomerase activity"/>
    <property type="evidence" value="ECO:0007669"/>
    <property type="project" value="UniProtKB-EC"/>
</dbReference>
<evidence type="ECO:0000256" key="2">
    <source>
        <dbReference type="SAM" id="MobiDB-lite"/>
    </source>
</evidence>
<protein>
    <submittedName>
        <fullName evidence="4">ZYBA0S08-00364g1_1</fullName>
    </submittedName>
</protein>
<dbReference type="InterPro" id="IPR029000">
    <property type="entry name" value="Cyclophilin-like_dom_sf"/>
</dbReference>
<evidence type="ECO:0000313" key="4">
    <source>
        <dbReference type="EMBL" id="CDF90678.1"/>
    </source>
</evidence>
<evidence type="ECO:0000313" key="5">
    <source>
        <dbReference type="Proteomes" id="UP000019375"/>
    </source>
</evidence>
<gene>
    <name evidence="4" type="ORF">BN860_00364g</name>
</gene>
<reference evidence="5" key="1">
    <citation type="journal article" date="2013" name="Genome Announc.">
        <title>Genome sequence of the food spoilage yeast Zygosaccharomyces bailii CLIB 213(T).</title>
        <authorList>
            <person name="Galeote V."/>
            <person name="Bigey F."/>
            <person name="Devillers H."/>
            <person name="Neuveglise C."/>
            <person name="Dequin S."/>
        </authorList>
    </citation>
    <scope>NUCLEOTIDE SEQUENCE [LARGE SCALE GENOMIC DNA]</scope>
    <source>
        <strain evidence="5">CLIB 213 / ATCC 58445 / CBS 680 / CCRC 21525 / NBRC 1098 / NCYC 1416 / NRRL Y-2227</strain>
    </source>
</reference>
<dbReference type="Gene3D" id="2.40.100.10">
    <property type="entry name" value="Cyclophilin-like"/>
    <property type="match status" value="1"/>
</dbReference>
<feature type="domain" description="PPIase cyclophilin-type" evidence="3">
    <location>
        <begin position="13"/>
        <end position="124"/>
    </location>
</feature>
<feature type="compositionally biased region" description="Basic and acidic residues" evidence="2">
    <location>
        <begin position="212"/>
        <end position="236"/>
    </location>
</feature>
<evidence type="ECO:0000256" key="1">
    <source>
        <dbReference type="ARBA" id="ARBA00000971"/>
    </source>
</evidence>
<comment type="catalytic activity">
    <reaction evidence="1">
        <text>[protein]-peptidylproline (omega=180) = [protein]-peptidylproline (omega=0)</text>
        <dbReference type="Rhea" id="RHEA:16237"/>
        <dbReference type="Rhea" id="RHEA-COMP:10747"/>
        <dbReference type="Rhea" id="RHEA-COMP:10748"/>
        <dbReference type="ChEBI" id="CHEBI:83833"/>
        <dbReference type="ChEBI" id="CHEBI:83834"/>
        <dbReference type="EC" id="5.2.1.8"/>
    </reaction>
</comment>
<feature type="region of interest" description="Disordered" evidence="2">
    <location>
        <begin position="175"/>
        <end position="200"/>
    </location>
</feature>
<keyword evidence="5" id="KW-1185">Reference proteome</keyword>
<proteinExistence type="predicted"/>
<name>A0A8J2T9G2_ZYGB2</name>
<dbReference type="InterPro" id="IPR002130">
    <property type="entry name" value="Cyclophilin-type_PPIase_dom"/>
</dbReference>
<accession>A0A8J2T9G2</accession>
<dbReference type="SUPFAM" id="SSF50891">
    <property type="entry name" value="Cyclophilin-like"/>
    <property type="match status" value="1"/>
</dbReference>
<dbReference type="EMBL" id="HG316461">
    <property type="protein sequence ID" value="CDF90678.1"/>
    <property type="molecule type" value="Genomic_DNA"/>
</dbReference>
<dbReference type="Proteomes" id="UP000019375">
    <property type="component" value="Unassembled WGS sequence"/>
</dbReference>
<organism evidence="4 5">
    <name type="scientific">Zygosaccharomyces bailii (strain CLIB 213 / ATCC 58445 / CBS 680 / BCRC 21525 / NBRC 1098 / NCYC 1416 / NRRL Y-2227)</name>
    <dbReference type="NCBI Taxonomy" id="1333698"/>
    <lineage>
        <taxon>Eukaryota</taxon>
        <taxon>Fungi</taxon>
        <taxon>Dikarya</taxon>
        <taxon>Ascomycota</taxon>
        <taxon>Saccharomycotina</taxon>
        <taxon>Saccharomycetes</taxon>
        <taxon>Saccharomycetales</taxon>
        <taxon>Saccharomycetaceae</taxon>
        <taxon>Zygosaccharomyces</taxon>
    </lineage>
</organism>